<sequence length="68" mass="7443">MKALLGTQDVMDIVEDGYEEAPSKEDEASMSDAQRTSVMIERVGTTRLNPSSTEALMSTVAIKKIPRI</sequence>
<keyword evidence="2" id="KW-1185">Reference proteome</keyword>
<evidence type="ECO:0000313" key="1">
    <source>
        <dbReference type="EMBL" id="KAJ6414480.1"/>
    </source>
</evidence>
<protein>
    <submittedName>
        <fullName evidence="1">Uncharacterized protein</fullName>
    </submittedName>
</protein>
<accession>A0AAD6K1Y8</accession>
<name>A0AAD6K1Y8_9ROSI</name>
<proteinExistence type="predicted"/>
<comment type="caution">
    <text evidence="1">The sequence shown here is derived from an EMBL/GenBank/DDBJ whole genome shotgun (WGS) entry which is preliminary data.</text>
</comment>
<evidence type="ECO:0000313" key="2">
    <source>
        <dbReference type="Proteomes" id="UP001162972"/>
    </source>
</evidence>
<dbReference type="Proteomes" id="UP001162972">
    <property type="component" value="Chromosome 3"/>
</dbReference>
<gene>
    <name evidence="1" type="ORF">OIU84_003474</name>
</gene>
<dbReference type="AlphaFoldDB" id="A0AAD6K1Y8"/>
<dbReference type="EMBL" id="JAPFFJ010000012">
    <property type="protein sequence ID" value="KAJ6414480.1"/>
    <property type="molecule type" value="Genomic_DNA"/>
</dbReference>
<organism evidence="1 2">
    <name type="scientific">Salix udensis</name>
    <dbReference type="NCBI Taxonomy" id="889485"/>
    <lineage>
        <taxon>Eukaryota</taxon>
        <taxon>Viridiplantae</taxon>
        <taxon>Streptophyta</taxon>
        <taxon>Embryophyta</taxon>
        <taxon>Tracheophyta</taxon>
        <taxon>Spermatophyta</taxon>
        <taxon>Magnoliopsida</taxon>
        <taxon>eudicotyledons</taxon>
        <taxon>Gunneridae</taxon>
        <taxon>Pentapetalae</taxon>
        <taxon>rosids</taxon>
        <taxon>fabids</taxon>
        <taxon>Malpighiales</taxon>
        <taxon>Salicaceae</taxon>
        <taxon>Saliceae</taxon>
        <taxon>Salix</taxon>
    </lineage>
</organism>
<reference evidence="1 2" key="1">
    <citation type="journal article" date="2023" name="Int. J. Mol. Sci.">
        <title>De Novo Assembly and Annotation of 11 Diverse Shrub Willow (Salix) Genomes Reveals Novel Gene Organization in Sex-Linked Regions.</title>
        <authorList>
            <person name="Hyden B."/>
            <person name="Feng K."/>
            <person name="Yates T.B."/>
            <person name="Jawdy S."/>
            <person name="Cereghino C."/>
            <person name="Smart L.B."/>
            <person name="Muchero W."/>
        </authorList>
    </citation>
    <scope>NUCLEOTIDE SEQUENCE [LARGE SCALE GENOMIC DNA]</scope>
    <source>
        <tissue evidence="1">Shoot tip</tissue>
    </source>
</reference>